<sequence>MSPDSDAEASGPTATLPPVRTQVRTRRRPALILAAVAAIVAAGLLALLVVNSLQTQNRVIMVRHTIARGATIGDDDLTAVTTGSVGGASTVDASQLDSLIGKRASVDLKAGTMLPAGAIGDQSIPAQGKSLVGIKLVAGRTIAGDIPAGSKVRLVVTPASNSDGTTSGTSTGGAEEKPTAYPATMSTGTTKLPDGSATVVNVEVTRDQAAQIASLAAQGRLAVVKDSDR</sequence>
<gene>
    <name evidence="4" type="ORF">AXH35_00080</name>
</gene>
<keyword evidence="2" id="KW-0812">Transmembrane</keyword>
<feature type="region of interest" description="Disordered" evidence="1">
    <location>
        <begin position="1"/>
        <end position="21"/>
    </location>
</feature>
<dbReference type="SMART" id="SM00858">
    <property type="entry name" value="SAF"/>
    <property type="match status" value="1"/>
</dbReference>
<feature type="compositionally biased region" description="Low complexity" evidence="1">
    <location>
        <begin position="160"/>
        <end position="173"/>
    </location>
</feature>
<evidence type="ECO:0000256" key="1">
    <source>
        <dbReference type="SAM" id="MobiDB-lite"/>
    </source>
</evidence>
<feature type="region of interest" description="Disordered" evidence="1">
    <location>
        <begin position="157"/>
        <end position="194"/>
    </location>
</feature>
<evidence type="ECO:0000259" key="3">
    <source>
        <dbReference type="SMART" id="SM00858"/>
    </source>
</evidence>
<protein>
    <recommendedName>
        <fullName evidence="3">SAF domain-containing protein</fullName>
    </recommendedName>
</protein>
<accession>A0AAC8YCQ4</accession>
<dbReference type="Gene3D" id="3.90.1210.10">
    <property type="entry name" value="Antifreeze-like/N-acetylneuraminic acid synthase C-terminal domain"/>
    <property type="match status" value="1"/>
</dbReference>
<evidence type="ECO:0000313" key="4">
    <source>
        <dbReference type="EMBL" id="AMS04115.1"/>
    </source>
</evidence>
<feature type="domain" description="SAF" evidence="3">
    <location>
        <begin position="57"/>
        <end position="120"/>
    </location>
</feature>
<feature type="transmembrane region" description="Helical" evidence="2">
    <location>
        <begin position="30"/>
        <end position="50"/>
    </location>
</feature>
<dbReference type="InterPro" id="IPR013974">
    <property type="entry name" value="SAF"/>
</dbReference>
<dbReference type="Proteomes" id="UP000075221">
    <property type="component" value="Chromosome"/>
</dbReference>
<dbReference type="RefSeq" id="WP_062818708.1">
    <property type="nucleotide sequence ID" value="NZ_CP014352.1"/>
</dbReference>
<evidence type="ECO:0000313" key="5">
    <source>
        <dbReference type="Proteomes" id="UP000075221"/>
    </source>
</evidence>
<name>A0AAC8YCQ4_9ACTN</name>
<dbReference type="AlphaFoldDB" id="A0AAC8YCQ4"/>
<keyword evidence="2" id="KW-0472">Membrane</keyword>
<dbReference type="EMBL" id="CP014352">
    <property type="protein sequence ID" value="AMS04115.1"/>
    <property type="molecule type" value="Genomic_DNA"/>
</dbReference>
<evidence type="ECO:0000256" key="2">
    <source>
        <dbReference type="SAM" id="Phobius"/>
    </source>
</evidence>
<organism evidence="4 5">
    <name type="scientific">Acidipropionibacterium acidipropionici</name>
    <dbReference type="NCBI Taxonomy" id="1748"/>
    <lineage>
        <taxon>Bacteria</taxon>
        <taxon>Bacillati</taxon>
        <taxon>Actinomycetota</taxon>
        <taxon>Actinomycetes</taxon>
        <taxon>Propionibacteriales</taxon>
        <taxon>Propionibacteriaceae</taxon>
        <taxon>Acidipropionibacterium</taxon>
    </lineage>
</organism>
<proteinExistence type="predicted"/>
<reference evidence="4 5" key="1">
    <citation type="submission" date="2016-02" db="EMBL/GenBank/DDBJ databases">
        <title>Complete Genome Sequence of Propionibacterium acidipropionici ATCC 55737.</title>
        <authorList>
            <person name="Luna Flores C.H."/>
            <person name="Nielsen L.K."/>
            <person name="Marcellin E."/>
        </authorList>
    </citation>
    <scope>NUCLEOTIDE SEQUENCE [LARGE SCALE GENOMIC DNA]</scope>
    <source>
        <strain evidence="4 5">ATCC 55737</strain>
    </source>
</reference>
<keyword evidence="2" id="KW-1133">Transmembrane helix</keyword>
<dbReference type="Pfam" id="PF08666">
    <property type="entry name" value="SAF"/>
    <property type="match status" value="1"/>
</dbReference>